<comment type="subcellular location">
    <subcellularLocation>
        <location evidence="1 7">Cell membrane</location>
        <topology evidence="1 7">Multi-pass membrane protein</topology>
    </subcellularLocation>
</comment>
<dbReference type="EMBL" id="JAQAGZ010000004">
    <property type="protein sequence ID" value="MCZ8512221.1"/>
    <property type="molecule type" value="Genomic_DNA"/>
</dbReference>
<dbReference type="Proteomes" id="UP001527882">
    <property type="component" value="Unassembled WGS sequence"/>
</dbReference>
<feature type="domain" description="ABC transmembrane type-1" evidence="8">
    <location>
        <begin position="88"/>
        <end position="278"/>
    </location>
</feature>
<dbReference type="PROSITE" id="PS50928">
    <property type="entry name" value="ABC_TM1"/>
    <property type="match status" value="1"/>
</dbReference>
<evidence type="ECO:0000256" key="6">
    <source>
        <dbReference type="ARBA" id="ARBA00023136"/>
    </source>
</evidence>
<dbReference type="PANTHER" id="PTHR43744">
    <property type="entry name" value="ABC TRANSPORTER PERMEASE PROTEIN MG189-RELATED-RELATED"/>
    <property type="match status" value="1"/>
</dbReference>
<accession>A0ABT4Q5V8</accession>
<comment type="similarity">
    <text evidence="7">Belongs to the binding-protein-dependent transport system permease family.</text>
</comment>
<keyword evidence="5 7" id="KW-1133">Transmembrane helix</keyword>
<keyword evidence="3" id="KW-1003">Cell membrane</keyword>
<feature type="transmembrane region" description="Helical" evidence="7">
    <location>
        <begin position="125"/>
        <end position="144"/>
    </location>
</feature>
<dbReference type="SUPFAM" id="SSF161098">
    <property type="entry name" value="MetI-like"/>
    <property type="match status" value="1"/>
</dbReference>
<evidence type="ECO:0000256" key="4">
    <source>
        <dbReference type="ARBA" id="ARBA00022692"/>
    </source>
</evidence>
<keyword evidence="2 7" id="KW-0813">Transport</keyword>
<organism evidence="9 10">
    <name type="scientific">Paenibacillus gyeongsangnamensis</name>
    <dbReference type="NCBI Taxonomy" id="3388067"/>
    <lineage>
        <taxon>Bacteria</taxon>
        <taxon>Bacillati</taxon>
        <taxon>Bacillota</taxon>
        <taxon>Bacilli</taxon>
        <taxon>Bacillales</taxon>
        <taxon>Paenibacillaceae</taxon>
        <taxon>Paenibacillus</taxon>
    </lineage>
</organism>
<reference evidence="9 10" key="1">
    <citation type="submission" date="2022-12" db="EMBL/GenBank/DDBJ databases">
        <title>Draft genome sequence of Paenibacillus sp. dW9.</title>
        <authorList>
            <person name="Choi E.-W."/>
            <person name="Kim D.-U."/>
        </authorList>
    </citation>
    <scope>NUCLEOTIDE SEQUENCE [LARGE SCALE GENOMIC DNA]</scope>
    <source>
        <strain evidence="10">dW9</strain>
    </source>
</reference>
<name>A0ABT4Q5V8_9BACL</name>
<protein>
    <submittedName>
        <fullName evidence="9">Carbohydrate ABC transporter permease</fullName>
    </submittedName>
</protein>
<evidence type="ECO:0000256" key="1">
    <source>
        <dbReference type="ARBA" id="ARBA00004651"/>
    </source>
</evidence>
<evidence type="ECO:0000259" key="8">
    <source>
        <dbReference type="PROSITE" id="PS50928"/>
    </source>
</evidence>
<feature type="transmembrane region" description="Helical" evidence="7">
    <location>
        <begin position="258"/>
        <end position="278"/>
    </location>
</feature>
<feature type="transmembrane region" description="Helical" evidence="7">
    <location>
        <begin position="88"/>
        <end position="113"/>
    </location>
</feature>
<keyword evidence="4 7" id="KW-0812">Transmembrane</keyword>
<keyword evidence="10" id="KW-1185">Reference proteome</keyword>
<dbReference type="PANTHER" id="PTHR43744:SF2">
    <property type="entry name" value="ARABINOOLIGOSACCHARIDES TRANSPORT SYSTEM PERMEASE PROTEIN ARAQ"/>
    <property type="match status" value="1"/>
</dbReference>
<gene>
    <name evidence="9" type="ORF">O9H85_07225</name>
</gene>
<dbReference type="CDD" id="cd06261">
    <property type="entry name" value="TM_PBP2"/>
    <property type="match status" value="1"/>
</dbReference>
<proteinExistence type="inferred from homology"/>
<evidence type="ECO:0000256" key="2">
    <source>
        <dbReference type="ARBA" id="ARBA00022448"/>
    </source>
</evidence>
<comment type="caution">
    <text evidence="9">The sequence shown here is derived from an EMBL/GenBank/DDBJ whole genome shotgun (WGS) entry which is preliminary data.</text>
</comment>
<dbReference type="InterPro" id="IPR035906">
    <property type="entry name" value="MetI-like_sf"/>
</dbReference>
<evidence type="ECO:0000256" key="3">
    <source>
        <dbReference type="ARBA" id="ARBA00022475"/>
    </source>
</evidence>
<sequence length="293" mass="32693">MYASVKESKLKIALQYQKHNSKHLFSHFLIYFFLISLALLCIIPFYLMLIYSTHSNDEIAAKFIYLPGTSLIDNFVRMMKNVNIGRGFINSIIISVSSTFLNLYFGALTGYGFSKFNFKGNKKIFTFLLATMMVPGQLSLIGSYRWMNTLGLLDSYAAIILPAASSAFTVFFLKQFIDSSIPNEILESGRMDGAGEFRMYNRIILPMLLPALSALGIFSFIGSWNNFMGPLVLLFSEDKFPLPVIVSLVQSYYGTDYGLLYLGVTLSVVPIIIVFSIFSKKIMGGVAIGSVKG</sequence>
<feature type="transmembrane region" description="Helical" evidence="7">
    <location>
        <begin position="203"/>
        <end position="224"/>
    </location>
</feature>
<dbReference type="Pfam" id="PF00528">
    <property type="entry name" value="BPD_transp_1"/>
    <property type="match status" value="1"/>
</dbReference>
<dbReference type="RefSeq" id="WP_269880635.1">
    <property type="nucleotide sequence ID" value="NZ_JAQAGZ010000004.1"/>
</dbReference>
<dbReference type="InterPro" id="IPR000515">
    <property type="entry name" value="MetI-like"/>
</dbReference>
<feature type="transmembrane region" description="Helical" evidence="7">
    <location>
        <begin position="28"/>
        <end position="51"/>
    </location>
</feature>
<keyword evidence="6 7" id="KW-0472">Membrane</keyword>
<dbReference type="Gene3D" id="1.10.3720.10">
    <property type="entry name" value="MetI-like"/>
    <property type="match status" value="1"/>
</dbReference>
<evidence type="ECO:0000256" key="5">
    <source>
        <dbReference type="ARBA" id="ARBA00022989"/>
    </source>
</evidence>
<evidence type="ECO:0000256" key="7">
    <source>
        <dbReference type="RuleBase" id="RU363032"/>
    </source>
</evidence>
<evidence type="ECO:0000313" key="9">
    <source>
        <dbReference type="EMBL" id="MCZ8512221.1"/>
    </source>
</evidence>
<evidence type="ECO:0000313" key="10">
    <source>
        <dbReference type="Proteomes" id="UP001527882"/>
    </source>
</evidence>